<organism evidence="1">
    <name type="scientific">Albugo laibachii Nc14</name>
    <dbReference type="NCBI Taxonomy" id="890382"/>
    <lineage>
        <taxon>Eukaryota</taxon>
        <taxon>Sar</taxon>
        <taxon>Stramenopiles</taxon>
        <taxon>Oomycota</taxon>
        <taxon>Peronosporomycetes</taxon>
        <taxon>Albuginales</taxon>
        <taxon>Albuginaceae</taxon>
        <taxon>Albugo</taxon>
    </lineage>
</organism>
<dbReference type="EMBL" id="FR824072">
    <property type="protein sequence ID" value="CCA16927.1"/>
    <property type="molecule type" value="Genomic_DNA"/>
</dbReference>
<reference evidence="1" key="1">
    <citation type="journal article" date="2011" name="PLoS Biol.">
        <title>Gene gain and loss during evolution of obligate parasitism in the white rust pathogen of Arabidopsis thaliana.</title>
        <authorList>
            <person name="Kemen E."/>
            <person name="Gardiner A."/>
            <person name="Schultz-Larsen T."/>
            <person name="Kemen A.C."/>
            <person name="Balmuth A.L."/>
            <person name="Robert-Seilaniantz A."/>
            <person name="Bailey K."/>
            <person name="Holub E."/>
            <person name="Studholme D.J."/>
            <person name="Maclean D."/>
            <person name="Jones J.D."/>
        </authorList>
    </citation>
    <scope>NUCLEOTIDE SEQUENCE</scope>
</reference>
<reference evidence="1" key="2">
    <citation type="submission" date="2011-02" db="EMBL/GenBank/DDBJ databases">
        <authorList>
            <person name="MacLean D."/>
        </authorList>
    </citation>
    <scope>NUCLEOTIDE SEQUENCE</scope>
</reference>
<dbReference type="AlphaFoldDB" id="F0W728"/>
<accession>F0W728</accession>
<name>F0W728_9STRA</name>
<dbReference type="HOGENOM" id="CLU_2241616_0_0_1"/>
<proteinExistence type="predicted"/>
<protein>
    <submittedName>
        <fullName evidence="1">AlNc14C27G2657 protein</fullName>
    </submittedName>
</protein>
<gene>
    <name evidence="1" type="primary">AlNc14C27G2657</name>
    <name evidence="1" type="ORF">ALNC14_030700</name>
</gene>
<evidence type="ECO:0000313" key="1">
    <source>
        <dbReference type="EMBL" id="CCA16927.1"/>
    </source>
</evidence>
<sequence>MLVDSLIRLVNSTALKILTISLDCQLHRAKNGLSTNAMTISKAQATLLPFKQMQEDNNKTQHSCMYQKNFAILALHGLTISIDKDSCCKVQDKAVVLVWNAKSCR</sequence>